<feature type="chain" id="PRO_5022905914" description="Parvulin-like PPIase" evidence="6">
    <location>
        <begin position="23"/>
        <end position="399"/>
    </location>
</feature>
<keyword evidence="5 8" id="KW-0413">Isomerase</keyword>
<evidence type="ECO:0000256" key="6">
    <source>
        <dbReference type="SAM" id="SignalP"/>
    </source>
</evidence>
<dbReference type="SUPFAM" id="SSF109998">
    <property type="entry name" value="Triger factor/SurA peptide-binding domain-like"/>
    <property type="match status" value="1"/>
</dbReference>
<keyword evidence="2 6" id="KW-0732">Signal</keyword>
<protein>
    <recommendedName>
        <fullName evidence="1">Parvulin-like PPIase</fullName>
    </recommendedName>
    <alternativeName>
        <fullName evidence="3">Peptidyl-prolyl cis-trans isomerase plp</fullName>
    </alternativeName>
    <alternativeName>
        <fullName evidence="4">Rotamase plp</fullName>
    </alternativeName>
</protein>
<keyword evidence="5" id="KW-0697">Rotamase</keyword>
<organism evidence="8 9">
    <name type="scientific">Pelagovum pacificum</name>
    <dbReference type="NCBI Taxonomy" id="2588711"/>
    <lineage>
        <taxon>Bacteria</taxon>
        <taxon>Pseudomonadati</taxon>
        <taxon>Pseudomonadota</taxon>
        <taxon>Alphaproteobacteria</taxon>
        <taxon>Rhodobacterales</taxon>
        <taxon>Paracoccaceae</taxon>
        <taxon>Pelagovum</taxon>
    </lineage>
</organism>
<dbReference type="AlphaFoldDB" id="A0A5C5GCU2"/>
<evidence type="ECO:0000256" key="5">
    <source>
        <dbReference type="PROSITE-ProRule" id="PRU00278"/>
    </source>
</evidence>
<evidence type="ECO:0000256" key="1">
    <source>
        <dbReference type="ARBA" id="ARBA00018370"/>
    </source>
</evidence>
<gene>
    <name evidence="8" type="ORF">FHY64_00435</name>
</gene>
<proteinExistence type="predicted"/>
<comment type="caution">
    <text evidence="8">The sequence shown here is derived from an EMBL/GenBank/DDBJ whole genome shotgun (WGS) entry which is preliminary data.</text>
</comment>
<dbReference type="Proteomes" id="UP000314011">
    <property type="component" value="Unassembled WGS sequence"/>
</dbReference>
<keyword evidence="9" id="KW-1185">Reference proteome</keyword>
<dbReference type="Gene3D" id="1.10.4030.10">
    <property type="entry name" value="Porin chaperone SurA, peptide-binding domain"/>
    <property type="match status" value="1"/>
</dbReference>
<reference evidence="8 9" key="1">
    <citation type="submission" date="2019-06" db="EMBL/GenBank/DDBJ databases">
        <title>Genome of new Rhodobacteraceae sp. SM1903.</title>
        <authorList>
            <person name="Ren X."/>
        </authorList>
    </citation>
    <scope>NUCLEOTIDE SEQUENCE [LARGE SCALE GENOMIC DNA]</scope>
    <source>
        <strain evidence="8 9">SM1903</strain>
    </source>
</reference>
<dbReference type="SUPFAM" id="SSF54534">
    <property type="entry name" value="FKBP-like"/>
    <property type="match status" value="1"/>
</dbReference>
<dbReference type="RefSeq" id="WP_140192487.1">
    <property type="nucleotide sequence ID" value="NZ_CP065915.1"/>
</dbReference>
<dbReference type="GO" id="GO:0003755">
    <property type="term" value="F:peptidyl-prolyl cis-trans isomerase activity"/>
    <property type="evidence" value="ECO:0007669"/>
    <property type="project" value="UniProtKB-KW"/>
</dbReference>
<feature type="domain" description="PpiC" evidence="7">
    <location>
        <begin position="162"/>
        <end position="258"/>
    </location>
</feature>
<accession>A0A5C5GCU2</accession>
<dbReference type="InterPro" id="IPR050280">
    <property type="entry name" value="OMP_Chaperone_SurA"/>
</dbReference>
<feature type="signal peptide" evidence="6">
    <location>
        <begin position="1"/>
        <end position="22"/>
    </location>
</feature>
<dbReference type="PANTHER" id="PTHR47637:SF1">
    <property type="entry name" value="CHAPERONE SURA"/>
    <property type="match status" value="1"/>
</dbReference>
<dbReference type="InterPro" id="IPR000297">
    <property type="entry name" value="PPIase_PpiC"/>
</dbReference>
<evidence type="ECO:0000256" key="4">
    <source>
        <dbReference type="ARBA" id="ARBA00031484"/>
    </source>
</evidence>
<dbReference type="InterPro" id="IPR046357">
    <property type="entry name" value="PPIase_dom_sf"/>
</dbReference>
<evidence type="ECO:0000313" key="9">
    <source>
        <dbReference type="Proteomes" id="UP000314011"/>
    </source>
</evidence>
<evidence type="ECO:0000256" key="3">
    <source>
        <dbReference type="ARBA" id="ARBA00030642"/>
    </source>
</evidence>
<dbReference type="Gene3D" id="3.10.50.40">
    <property type="match status" value="1"/>
</dbReference>
<dbReference type="EMBL" id="VFFF01000001">
    <property type="protein sequence ID" value="TNY31807.1"/>
    <property type="molecule type" value="Genomic_DNA"/>
</dbReference>
<dbReference type="OrthoDB" id="9791746at2"/>
<dbReference type="PANTHER" id="PTHR47637">
    <property type="entry name" value="CHAPERONE SURA"/>
    <property type="match status" value="1"/>
</dbReference>
<name>A0A5C5GCU2_9RHOB</name>
<evidence type="ECO:0000259" key="7">
    <source>
        <dbReference type="PROSITE" id="PS50198"/>
    </source>
</evidence>
<dbReference type="Pfam" id="PF00639">
    <property type="entry name" value="Rotamase"/>
    <property type="match status" value="1"/>
</dbReference>
<evidence type="ECO:0000256" key="2">
    <source>
        <dbReference type="ARBA" id="ARBA00022729"/>
    </source>
</evidence>
<evidence type="ECO:0000313" key="8">
    <source>
        <dbReference type="EMBL" id="TNY31807.1"/>
    </source>
</evidence>
<dbReference type="InterPro" id="IPR027304">
    <property type="entry name" value="Trigger_fact/SurA_dom_sf"/>
</dbReference>
<dbReference type="PROSITE" id="PS50198">
    <property type="entry name" value="PPIC_PPIASE_2"/>
    <property type="match status" value="1"/>
</dbReference>
<sequence length="399" mass="43413">MTFRTLAAAALAFCLTMSGAAAQSPYSAAITVNDDAISFYEIDQRVRLLELFNTPGDLPELAREQLIDDRLKLQELRRVGLSLSDEALQAALNDFAGRADLPYDQFIGQINGAGVAEETLRDFVLVGVSWRDYIRSRYSSRTNITDRDVTLELDRAAGTGSELEVLLSEIIIPAPPPRAAEAAAIANQIAQTRSTATFEAAAREYSALPSRENGGRLEWLPLDNYPGPIQGLIMSLQPGEVTNPIPIPNGIALFQLRAVREARTSQPVPSELDYAVLYIPGGRSDAALSQVARIDARADSCDDLYDERGLQLAREQQPVGQVPGDIALELAKLDRGEASWGLTSGDGQSLLYVMLCDRIYADAPSRDAVADALRSQRLSRFADQTVAQLRANAVIRPPQ</sequence>